<gene>
    <name evidence="2" type="ORF">skT53_20350</name>
</gene>
<reference evidence="2 3" key="1">
    <citation type="submission" date="2020-08" db="EMBL/GenBank/DDBJ databases">
        <title>Complete Genome Sequence of Effusibacillus dendaii Strain skT53, Isolated from Farmland soil.</title>
        <authorList>
            <person name="Konishi T."/>
            <person name="Kawasaki H."/>
        </authorList>
    </citation>
    <scope>NUCLEOTIDE SEQUENCE [LARGE SCALE GENOMIC DNA]</scope>
    <source>
        <strain evidence="3">skT53</strain>
    </source>
</reference>
<keyword evidence="3" id="KW-1185">Reference proteome</keyword>
<sequence>MVTLKRGLNDHEVGRIIQYGPAQRAVRGVTFQPIQAEDIIPVPCHPDGLAMGYALKTGGRVTPLTGLIDPQIRLEGGRNTIVFEQDETLKEKIFDLFSTSHSPDSSAISPEKSAVLPADGTSA</sequence>
<evidence type="ECO:0000313" key="2">
    <source>
        <dbReference type="EMBL" id="BCJ87050.1"/>
    </source>
</evidence>
<proteinExistence type="predicted"/>
<name>A0A7I8DES2_9BACL</name>
<evidence type="ECO:0000313" key="3">
    <source>
        <dbReference type="Proteomes" id="UP000593802"/>
    </source>
</evidence>
<dbReference type="EMBL" id="AP023366">
    <property type="protein sequence ID" value="BCJ87050.1"/>
    <property type="molecule type" value="Genomic_DNA"/>
</dbReference>
<organism evidence="2 3">
    <name type="scientific">Effusibacillus dendaii</name>
    <dbReference type="NCBI Taxonomy" id="2743772"/>
    <lineage>
        <taxon>Bacteria</taxon>
        <taxon>Bacillati</taxon>
        <taxon>Bacillota</taxon>
        <taxon>Bacilli</taxon>
        <taxon>Bacillales</taxon>
        <taxon>Alicyclobacillaceae</taxon>
        <taxon>Effusibacillus</taxon>
    </lineage>
</organism>
<feature type="region of interest" description="Disordered" evidence="1">
    <location>
        <begin position="100"/>
        <end position="123"/>
    </location>
</feature>
<dbReference type="AlphaFoldDB" id="A0A7I8DES2"/>
<dbReference type="Proteomes" id="UP000593802">
    <property type="component" value="Chromosome"/>
</dbReference>
<dbReference type="KEGG" id="eff:skT53_20350"/>
<evidence type="ECO:0000256" key="1">
    <source>
        <dbReference type="SAM" id="MobiDB-lite"/>
    </source>
</evidence>
<protein>
    <submittedName>
        <fullName evidence="2">Uncharacterized protein</fullName>
    </submittedName>
</protein>
<accession>A0A7I8DES2</accession>